<proteinExistence type="predicted"/>
<dbReference type="Proteomes" id="UP001190700">
    <property type="component" value="Unassembled WGS sequence"/>
</dbReference>
<sequence>MLVLTVAVAGVVVGGTVGGSGVAPRRVTDHGQGTAADIHCGWHAWGLVVPRHVPLLQNWHAISPVFSCHCVKERFSDREERGGVGVGAAAAANLPVVGLDRVDASGSEDAHEEDHESRSELAYGTEGAAVLHDGSVGVEMLDGVVLCRVAGWGCDTAAAWRLWQKTQLPLGPPTLSLHTSVTTRDVGIAGSVLKDDVDAWPARARTVASGG</sequence>
<evidence type="ECO:0008006" key="5">
    <source>
        <dbReference type="Google" id="ProtNLM"/>
    </source>
</evidence>
<name>A0AAE0GKE6_9CHLO</name>
<evidence type="ECO:0000256" key="2">
    <source>
        <dbReference type="SAM" id="SignalP"/>
    </source>
</evidence>
<keyword evidence="4" id="KW-1185">Reference proteome</keyword>
<dbReference type="EMBL" id="LGRX02004750">
    <property type="protein sequence ID" value="KAK3279643.1"/>
    <property type="molecule type" value="Genomic_DNA"/>
</dbReference>
<gene>
    <name evidence="3" type="ORF">CYMTET_12481</name>
</gene>
<evidence type="ECO:0000256" key="1">
    <source>
        <dbReference type="SAM" id="MobiDB-lite"/>
    </source>
</evidence>
<feature type="signal peptide" evidence="2">
    <location>
        <begin position="1"/>
        <end position="18"/>
    </location>
</feature>
<feature type="compositionally biased region" description="Basic and acidic residues" evidence="1">
    <location>
        <begin position="103"/>
        <end position="119"/>
    </location>
</feature>
<evidence type="ECO:0000313" key="3">
    <source>
        <dbReference type="EMBL" id="KAK3279643.1"/>
    </source>
</evidence>
<accession>A0AAE0GKE6</accession>
<evidence type="ECO:0000313" key="4">
    <source>
        <dbReference type="Proteomes" id="UP001190700"/>
    </source>
</evidence>
<feature type="region of interest" description="Disordered" evidence="1">
    <location>
        <begin position="103"/>
        <end position="122"/>
    </location>
</feature>
<keyword evidence="2" id="KW-0732">Signal</keyword>
<organism evidence="3 4">
    <name type="scientific">Cymbomonas tetramitiformis</name>
    <dbReference type="NCBI Taxonomy" id="36881"/>
    <lineage>
        <taxon>Eukaryota</taxon>
        <taxon>Viridiplantae</taxon>
        <taxon>Chlorophyta</taxon>
        <taxon>Pyramimonadophyceae</taxon>
        <taxon>Pyramimonadales</taxon>
        <taxon>Pyramimonadaceae</taxon>
        <taxon>Cymbomonas</taxon>
    </lineage>
</organism>
<protein>
    <recommendedName>
        <fullName evidence="5">Secreted protein</fullName>
    </recommendedName>
</protein>
<reference evidence="3 4" key="1">
    <citation type="journal article" date="2015" name="Genome Biol. Evol.">
        <title>Comparative Genomics of a Bacterivorous Green Alga Reveals Evolutionary Causalities and Consequences of Phago-Mixotrophic Mode of Nutrition.</title>
        <authorList>
            <person name="Burns J.A."/>
            <person name="Paasch A."/>
            <person name="Narechania A."/>
            <person name="Kim E."/>
        </authorList>
    </citation>
    <scope>NUCLEOTIDE SEQUENCE [LARGE SCALE GENOMIC DNA]</scope>
    <source>
        <strain evidence="3 4">PLY_AMNH</strain>
    </source>
</reference>
<feature type="chain" id="PRO_5042010487" description="Secreted protein" evidence="2">
    <location>
        <begin position="19"/>
        <end position="211"/>
    </location>
</feature>
<dbReference type="AlphaFoldDB" id="A0AAE0GKE6"/>
<comment type="caution">
    <text evidence="3">The sequence shown here is derived from an EMBL/GenBank/DDBJ whole genome shotgun (WGS) entry which is preliminary data.</text>
</comment>